<proteinExistence type="inferred from homology"/>
<dbReference type="AlphaFoldDB" id="A0A2T6KN42"/>
<sequence length="300" mass="33044">MQIELIETFLDLCETKSFNQTADRLNITQSTVSGRIKSLEQTIGRRLFRRSRSGTSLTVDGLRFEPHARSLRHSWNTALQATRNSGPSGVSMRIGLQHDLVGLGFDRLIADCRAAMPDTAFYFEGDYSSQMCADLARGTQDLAVLYSPQTHPDIFCEAVAETHYVMVSTRFQNRTEIAPDSYILGNFAPAFALTHATLLPELSAVPLSVGQNAAMLDLLMSMNATGYVLAHSAKALVDAGHCTLVQGAPRITQPVYAGVNLRNRHRTPYKRLQKILRSHFSGWGADASLKDTVARTVQKG</sequence>
<dbReference type="InterPro" id="IPR005119">
    <property type="entry name" value="LysR_subst-bd"/>
</dbReference>
<dbReference type="PRINTS" id="PR00039">
    <property type="entry name" value="HTHLYSR"/>
</dbReference>
<reference evidence="6 7" key="1">
    <citation type="submission" date="2018-04" db="EMBL/GenBank/DDBJ databases">
        <title>Genomic Encyclopedia of Archaeal and Bacterial Type Strains, Phase II (KMG-II): from individual species to whole genera.</title>
        <authorList>
            <person name="Goeker M."/>
        </authorList>
    </citation>
    <scope>NUCLEOTIDE SEQUENCE [LARGE SCALE GENOMIC DNA]</scope>
    <source>
        <strain evidence="6 7">DSM 29955</strain>
    </source>
</reference>
<evidence type="ECO:0000313" key="6">
    <source>
        <dbReference type="EMBL" id="PUB17577.1"/>
    </source>
</evidence>
<keyword evidence="2" id="KW-0805">Transcription regulation</keyword>
<evidence type="ECO:0000259" key="5">
    <source>
        <dbReference type="PROSITE" id="PS50931"/>
    </source>
</evidence>
<comment type="caution">
    <text evidence="6">The sequence shown here is derived from an EMBL/GenBank/DDBJ whole genome shotgun (WGS) entry which is preliminary data.</text>
</comment>
<dbReference type="OrthoDB" id="9811588at2"/>
<dbReference type="Gene3D" id="1.10.10.10">
    <property type="entry name" value="Winged helix-like DNA-binding domain superfamily/Winged helix DNA-binding domain"/>
    <property type="match status" value="1"/>
</dbReference>
<dbReference type="Pfam" id="PF00126">
    <property type="entry name" value="HTH_1"/>
    <property type="match status" value="1"/>
</dbReference>
<dbReference type="Gene3D" id="3.40.190.10">
    <property type="entry name" value="Periplasmic binding protein-like II"/>
    <property type="match status" value="1"/>
</dbReference>
<dbReference type="InterPro" id="IPR036390">
    <property type="entry name" value="WH_DNA-bd_sf"/>
</dbReference>
<keyword evidence="4" id="KW-0804">Transcription</keyword>
<dbReference type="SUPFAM" id="SSF46785">
    <property type="entry name" value="Winged helix' DNA-binding domain"/>
    <property type="match status" value="1"/>
</dbReference>
<dbReference type="RefSeq" id="WP_108385682.1">
    <property type="nucleotide sequence ID" value="NZ_QBUD01000002.1"/>
</dbReference>
<dbReference type="GO" id="GO:0003700">
    <property type="term" value="F:DNA-binding transcription factor activity"/>
    <property type="evidence" value="ECO:0007669"/>
    <property type="project" value="InterPro"/>
</dbReference>
<keyword evidence="3 6" id="KW-0238">DNA-binding</keyword>
<dbReference type="Pfam" id="PF03466">
    <property type="entry name" value="LysR_substrate"/>
    <property type="match status" value="1"/>
</dbReference>
<dbReference type="PROSITE" id="PS50931">
    <property type="entry name" value="HTH_LYSR"/>
    <property type="match status" value="1"/>
</dbReference>
<dbReference type="InterPro" id="IPR000847">
    <property type="entry name" value="LysR_HTH_N"/>
</dbReference>
<evidence type="ECO:0000256" key="1">
    <source>
        <dbReference type="ARBA" id="ARBA00009437"/>
    </source>
</evidence>
<dbReference type="InterPro" id="IPR050176">
    <property type="entry name" value="LTTR"/>
</dbReference>
<accession>A0A2T6KN42</accession>
<dbReference type="SUPFAM" id="SSF53850">
    <property type="entry name" value="Periplasmic binding protein-like II"/>
    <property type="match status" value="1"/>
</dbReference>
<comment type="similarity">
    <text evidence="1">Belongs to the LysR transcriptional regulatory family.</text>
</comment>
<evidence type="ECO:0000256" key="4">
    <source>
        <dbReference type="ARBA" id="ARBA00023163"/>
    </source>
</evidence>
<evidence type="ECO:0000256" key="3">
    <source>
        <dbReference type="ARBA" id="ARBA00023125"/>
    </source>
</evidence>
<evidence type="ECO:0000313" key="7">
    <source>
        <dbReference type="Proteomes" id="UP000244523"/>
    </source>
</evidence>
<gene>
    <name evidence="6" type="ORF">C8N45_102589</name>
</gene>
<organism evidence="6 7">
    <name type="scientific">Yoonia sediminilitoris</name>
    <dbReference type="NCBI Taxonomy" id="1286148"/>
    <lineage>
        <taxon>Bacteria</taxon>
        <taxon>Pseudomonadati</taxon>
        <taxon>Pseudomonadota</taxon>
        <taxon>Alphaproteobacteria</taxon>
        <taxon>Rhodobacterales</taxon>
        <taxon>Paracoccaceae</taxon>
        <taxon>Yoonia</taxon>
    </lineage>
</organism>
<keyword evidence="7" id="KW-1185">Reference proteome</keyword>
<dbReference type="Proteomes" id="UP000244523">
    <property type="component" value="Unassembled WGS sequence"/>
</dbReference>
<feature type="domain" description="HTH lysR-type" evidence="5">
    <location>
        <begin position="1"/>
        <end position="58"/>
    </location>
</feature>
<dbReference type="EMBL" id="QBUD01000002">
    <property type="protein sequence ID" value="PUB17577.1"/>
    <property type="molecule type" value="Genomic_DNA"/>
</dbReference>
<dbReference type="GO" id="GO:0003677">
    <property type="term" value="F:DNA binding"/>
    <property type="evidence" value="ECO:0007669"/>
    <property type="project" value="UniProtKB-KW"/>
</dbReference>
<evidence type="ECO:0000256" key="2">
    <source>
        <dbReference type="ARBA" id="ARBA00023015"/>
    </source>
</evidence>
<protein>
    <submittedName>
        <fullName evidence="6">DNA-binding transcriptional LysR family regulator</fullName>
    </submittedName>
</protein>
<name>A0A2T6KN42_9RHOB</name>
<dbReference type="InterPro" id="IPR036388">
    <property type="entry name" value="WH-like_DNA-bd_sf"/>
</dbReference>
<dbReference type="PANTHER" id="PTHR30579">
    <property type="entry name" value="TRANSCRIPTIONAL REGULATOR"/>
    <property type="match status" value="1"/>
</dbReference>